<evidence type="ECO:0000313" key="2">
    <source>
        <dbReference type="EMBL" id="GIX96640.1"/>
    </source>
</evidence>
<feature type="region of interest" description="Disordered" evidence="1">
    <location>
        <begin position="73"/>
        <end position="98"/>
    </location>
</feature>
<dbReference type="AlphaFoldDB" id="A0AAV4PHQ1"/>
<comment type="caution">
    <text evidence="2">The sequence shown here is derived from an EMBL/GenBank/DDBJ whole genome shotgun (WGS) entry which is preliminary data.</text>
</comment>
<gene>
    <name evidence="2" type="ORF">CDAR_550131</name>
</gene>
<proteinExistence type="predicted"/>
<sequence length="131" mass="14850">MRNCERYAAQERIMFTRKHSTSLKKLRTLTEKVFCRWDFPQCPSLIPAKSVLLMRCASRRTIGEIGFPLKKPPPIKRRLPGVRGRSVAPLKKSASGRDGARRGFLAVMGGCRMFLGKENSRLEENSVPESD</sequence>
<protein>
    <submittedName>
        <fullName evidence="2">Uncharacterized protein</fullName>
    </submittedName>
</protein>
<accession>A0AAV4PHQ1</accession>
<keyword evidence="3" id="KW-1185">Reference proteome</keyword>
<evidence type="ECO:0000313" key="3">
    <source>
        <dbReference type="Proteomes" id="UP001054837"/>
    </source>
</evidence>
<name>A0AAV4PHQ1_9ARAC</name>
<dbReference type="Proteomes" id="UP001054837">
    <property type="component" value="Unassembled WGS sequence"/>
</dbReference>
<reference evidence="2 3" key="1">
    <citation type="submission" date="2021-06" db="EMBL/GenBank/DDBJ databases">
        <title>Caerostris darwini draft genome.</title>
        <authorList>
            <person name="Kono N."/>
            <person name="Arakawa K."/>
        </authorList>
    </citation>
    <scope>NUCLEOTIDE SEQUENCE [LARGE SCALE GENOMIC DNA]</scope>
</reference>
<organism evidence="2 3">
    <name type="scientific">Caerostris darwini</name>
    <dbReference type="NCBI Taxonomy" id="1538125"/>
    <lineage>
        <taxon>Eukaryota</taxon>
        <taxon>Metazoa</taxon>
        <taxon>Ecdysozoa</taxon>
        <taxon>Arthropoda</taxon>
        <taxon>Chelicerata</taxon>
        <taxon>Arachnida</taxon>
        <taxon>Araneae</taxon>
        <taxon>Araneomorphae</taxon>
        <taxon>Entelegynae</taxon>
        <taxon>Araneoidea</taxon>
        <taxon>Araneidae</taxon>
        <taxon>Caerostris</taxon>
    </lineage>
</organism>
<dbReference type="EMBL" id="BPLQ01002951">
    <property type="protein sequence ID" value="GIX96640.1"/>
    <property type="molecule type" value="Genomic_DNA"/>
</dbReference>
<evidence type="ECO:0000256" key="1">
    <source>
        <dbReference type="SAM" id="MobiDB-lite"/>
    </source>
</evidence>